<protein>
    <submittedName>
        <fullName evidence="2">META domain-containing protein</fullName>
    </submittedName>
</protein>
<dbReference type="Proteomes" id="UP001388259">
    <property type="component" value="Unassembled WGS sequence"/>
</dbReference>
<dbReference type="EMBL" id="JAZBJM010000003">
    <property type="protein sequence ID" value="MEM0517870.1"/>
    <property type="molecule type" value="Genomic_DNA"/>
</dbReference>
<evidence type="ECO:0000313" key="4">
    <source>
        <dbReference type="Proteomes" id="UP001388259"/>
    </source>
</evidence>
<organism evidence="2 4">
    <name type="scientific">Aequorivita flava</name>
    <dbReference type="NCBI Taxonomy" id="3114371"/>
    <lineage>
        <taxon>Bacteria</taxon>
        <taxon>Pseudomonadati</taxon>
        <taxon>Bacteroidota</taxon>
        <taxon>Flavobacteriia</taxon>
        <taxon>Flavobacteriales</taxon>
        <taxon>Flavobacteriaceae</taxon>
        <taxon>Aequorivita</taxon>
    </lineage>
</organism>
<evidence type="ECO:0000313" key="2">
    <source>
        <dbReference type="EMBL" id="MEM0517870.1"/>
    </source>
</evidence>
<dbReference type="InterPro" id="IPR053147">
    <property type="entry name" value="Hsp_HslJ-like"/>
</dbReference>
<accession>A0AB35YNY0</accession>
<evidence type="ECO:0000313" key="3">
    <source>
        <dbReference type="EMBL" id="MEM0573198.1"/>
    </source>
</evidence>
<dbReference type="PROSITE" id="PS51257">
    <property type="entry name" value="PROKAR_LIPOPROTEIN"/>
    <property type="match status" value="1"/>
</dbReference>
<gene>
    <name evidence="3" type="ORF">VZD24_06705</name>
    <name evidence="2" type="ORF">VZD85_05865</name>
</gene>
<dbReference type="Proteomes" id="UP001390963">
    <property type="component" value="Unassembled WGS sequence"/>
</dbReference>
<dbReference type="PANTHER" id="PTHR35535:SF2">
    <property type="entry name" value="DUF306 DOMAIN-CONTAINING PROTEIN"/>
    <property type="match status" value="1"/>
</dbReference>
<dbReference type="RefSeq" id="WP_279449400.1">
    <property type="nucleotide sequence ID" value="NZ_JAZBJM010000003.1"/>
</dbReference>
<reference evidence="2 5" key="1">
    <citation type="submission" date="2024-01" db="EMBL/GenBank/DDBJ databases">
        <title>Aequorivita flavus sp. nov., isolated from deep-sea sediment.</title>
        <authorList>
            <person name="Chen X."/>
        </authorList>
    </citation>
    <scope>NUCLEOTIDE SEQUENCE</scope>
    <source>
        <strain evidence="2">MCCC 1A16923</strain>
        <strain evidence="3 5">MCCC 1A16935</strain>
    </source>
</reference>
<proteinExistence type="predicted"/>
<dbReference type="InterPro" id="IPR038670">
    <property type="entry name" value="HslJ-like_sf"/>
</dbReference>
<dbReference type="Gene3D" id="2.40.128.270">
    <property type="match status" value="1"/>
</dbReference>
<sequence>MKTIATFSILIFSIFFISCDETKKVIDVAGSVQLTGSYTVTAIQGKKLNVSTNPTFTMSALDNSFRGTTGCNSVFGTYTIDLYTIDFGNLAVSEKFCAEKEIMKTERDFLDALNNTGSFTIENGVLTLFSKTDRSVLLSAKKDANN</sequence>
<dbReference type="InterPro" id="IPR005184">
    <property type="entry name" value="DUF306_Meta_HslJ"/>
</dbReference>
<keyword evidence="5" id="KW-1185">Reference proteome</keyword>
<evidence type="ECO:0000313" key="5">
    <source>
        <dbReference type="Proteomes" id="UP001390963"/>
    </source>
</evidence>
<name>A0AB35YNY0_9FLAO</name>
<evidence type="ECO:0000259" key="1">
    <source>
        <dbReference type="Pfam" id="PF03724"/>
    </source>
</evidence>
<dbReference type="EMBL" id="JBANCF010000003">
    <property type="protein sequence ID" value="MEM0573198.1"/>
    <property type="molecule type" value="Genomic_DNA"/>
</dbReference>
<dbReference type="Pfam" id="PF03724">
    <property type="entry name" value="META"/>
    <property type="match status" value="1"/>
</dbReference>
<comment type="caution">
    <text evidence="2">The sequence shown here is derived from an EMBL/GenBank/DDBJ whole genome shotgun (WGS) entry which is preliminary data.</text>
</comment>
<dbReference type="PANTHER" id="PTHR35535">
    <property type="entry name" value="HEAT SHOCK PROTEIN HSLJ"/>
    <property type="match status" value="1"/>
</dbReference>
<dbReference type="AlphaFoldDB" id="A0AB35YNY0"/>
<feature type="domain" description="DUF306" evidence="1">
    <location>
        <begin position="33"/>
        <end position="137"/>
    </location>
</feature>